<comment type="caution">
    <text evidence="2">The sequence shown here is derived from an EMBL/GenBank/DDBJ whole genome shotgun (WGS) entry which is preliminary data.</text>
</comment>
<feature type="domain" description="Reverse transcriptase Ty1/copia-type" evidence="1">
    <location>
        <begin position="1"/>
        <end position="81"/>
    </location>
</feature>
<dbReference type="InterPro" id="IPR043502">
    <property type="entry name" value="DNA/RNA_pol_sf"/>
</dbReference>
<dbReference type="SUPFAM" id="SSF56672">
    <property type="entry name" value="DNA/RNA polymerases"/>
    <property type="match status" value="1"/>
</dbReference>
<dbReference type="PANTHER" id="PTHR11439:SF483">
    <property type="entry name" value="PEPTIDE SYNTHASE GLIP-LIKE, PUTATIVE (AFU_ORTHOLOGUE AFUA_3G12920)-RELATED"/>
    <property type="match status" value="1"/>
</dbReference>
<protein>
    <recommendedName>
        <fullName evidence="1">Reverse transcriptase Ty1/copia-type domain-containing protein</fullName>
    </recommendedName>
</protein>
<feature type="non-terminal residue" evidence="2">
    <location>
        <position position="1"/>
    </location>
</feature>
<dbReference type="EMBL" id="LXQA010198093">
    <property type="protein sequence ID" value="MCI32716.1"/>
    <property type="molecule type" value="Genomic_DNA"/>
</dbReference>
<sequence length="148" mass="16829">LICLYVDDLLVTGSDLAEIKKFKSDMMNEFEMTDLGTISYFLGIEFLNTSKGLMLHQRKYAGEILKRFNMTDCTPAITPMETNLKLEKNVDEDAVDPTLFKQIVGSLRYLCNSRPDICFAVGLISRFMEDPRQSHMKAATRVLKYIAG</sequence>
<organism evidence="2 3">
    <name type="scientific">Trifolium medium</name>
    <dbReference type="NCBI Taxonomy" id="97028"/>
    <lineage>
        <taxon>Eukaryota</taxon>
        <taxon>Viridiplantae</taxon>
        <taxon>Streptophyta</taxon>
        <taxon>Embryophyta</taxon>
        <taxon>Tracheophyta</taxon>
        <taxon>Spermatophyta</taxon>
        <taxon>Magnoliopsida</taxon>
        <taxon>eudicotyledons</taxon>
        <taxon>Gunneridae</taxon>
        <taxon>Pentapetalae</taxon>
        <taxon>rosids</taxon>
        <taxon>fabids</taxon>
        <taxon>Fabales</taxon>
        <taxon>Fabaceae</taxon>
        <taxon>Papilionoideae</taxon>
        <taxon>50 kb inversion clade</taxon>
        <taxon>NPAAA clade</taxon>
        <taxon>Hologalegina</taxon>
        <taxon>IRL clade</taxon>
        <taxon>Trifolieae</taxon>
        <taxon>Trifolium</taxon>
    </lineage>
</organism>
<dbReference type="InterPro" id="IPR013103">
    <property type="entry name" value="RVT_2"/>
</dbReference>
<reference evidence="2 3" key="1">
    <citation type="journal article" date="2018" name="Front. Plant Sci.">
        <title>Red Clover (Trifolium pratense) and Zigzag Clover (T. medium) - A Picture of Genomic Similarities and Differences.</title>
        <authorList>
            <person name="Dluhosova J."/>
            <person name="Istvanek J."/>
            <person name="Nedelnik J."/>
            <person name="Repkova J."/>
        </authorList>
    </citation>
    <scope>NUCLEOTIDE SEQUENCE [LARGE SCALE GENOMIC DNA]</scope>
    <source>
        <strain evidence="3">cv. 10/8</strain>
        <tissue evidence="2">Leaf</tissue>
    </source>
</reference>
<feature type="non-terminal residue" evidence="2">
    <location>
        <position position="148"/>
    </location>
</feature>
<evidence type="ECO:0000259" key="1">
    <source>
        <dbReference type="Pfam" id="PF07727"/>
    </source>
</evidence>
<dbReference type="AlphaFoldDB" id="A0A392RA42"/>
<name>A0A392RA42_9FABA</name>
<proteinExistence type="predicted"/>
<evidence type="ECO:0000313" key="2">
    <source>
        <dbReference type="EMBL" id="MCI32716.1"/>
    </source>
</evidence>
<dbReference type="Pfam" id="PF07727">
    <property type="entry name" value="RVT_2"/>
    <property type="match status" value="1"/>
</dbReference>
<dbReference type="PANTHER" id="PTHR11439">
    <property type="entry name" value="GAG-POL-RELATED RETROTRANSPOSON"/>
    <property type="match status" value="1"/>
</dbReference>
<keyword evidence="3" id="KW-1185">Reference proteome</keyword>
<dbReference type="Proteomes" id="UP000265520">
    <property type="component" value="Unassembled WGS sequence"/>
</dbReference>
<accession>A0A392RA42</accession>
<evidence type="ECO:0000313" key="3">
    <source>
        <dbReference type="Proteomes" id="UP000265520"/>
    </source>
</evidence>